<sequence length="222" mass="25309">MLKDVEITDCHSLESVKLSLPRLTTLTFSHSKGLVLENVPMLVNVTAGSEDDAISMAHVFYVLSFCISQLQTLCLKLFYNVVFAVHGVENDELCELPQMPKLKKLVIDYWAKGYESLIKLAALVNASPYLEEFDLQYRWFKHPMEDREVKDAVRIPHHHLKVFKFCGYYGRASDGELLGYILENCVTLEKIIIDPQDKETARNSAKQKLAPQVAQHIDLVIL</sequence>
<evidence type="ECO:0000313" key="2">
    <source>
        <dbReference type="EMBL" id="EYU46544.1"/>
    </source>
</evidence>
<accession>A0A022S2G4</accession>
<evidence type="ECO:0000313" key="3">
    <source>
        <dbReference type="Proteomes" id="UP000030748"/>
    </source>
</evidence>
<dbReference type="STRING" id="4155.A0A022S2G4"/>
<name>A0A022S2G4_ERYGU</name>
<dbReference type="Gene3D" id="3.80.10.10">
    <property type="entry name" value="Ribonuclease Inhibitor"/>
    <property type="match status" value="1"/>
</dbReference>
<reference evidence="2 3" key="1">
    <citation type="journal article" date="2013" name="Proc. Natl. Acad. Sci. U.S.A.">
        <title>Fine-scale variation in meiotic recombination in Mimulus inferred from population shotgun sequencing.</title>
        <authorList>
            <person name="Hellsten U."/>
            <person name="Wright K.M."/>
            <person name="Jenkins J."/>
            <person name="Shu S."/>
            <person name="Yuan Y."/>
            <person name="Wessler S.R."/>
            <person name="Schmutz J."/>
            <person name="Willis J.H."/>
            <person name="Rokhsar D.S."/>
        </authorList>
    </citation>
    <scope>NUCLEOTIDE SEQUENCE [LARGE SCALE GENOMIC DNA]</scope>
    <source>
        <strain evidence="3">cv. DUN x IM62</strain>
    </source>
</reference>
<dbReference type="InterPro" id="IPR053772">
    <property type="entry name" value="At1g61320/At1g61330-like"/>
</dbReference>
<dbReference type="AlphaFoldDB" id="A0A022S2G4"/>
<proteinExistence type="predicted"/>
<dbReference type="PANTHER" id="PTHR34145">
    <property type="entry name" value="OS02G0105600 PROTEIN"/>
    <property type="match status" value="1"/>
</dbReference>
<dbReference type="EMBL" id="KI630171">
    <property type="protein sequence ID" value="EYU46544.1"/>
    <property type="molecule type" value="Genomic_DNA"/>
</dbReference>
<dbReference type="Proteomes" id="UP000030748">
    <property type="component" value="Unassembled WGS sequence"/>
</dbReference>
<dbReference type="Pfam" id="PF23622">
    <property type="entry name" value="LRR_At1g61320_AtMIF1"/>
    <property type="match status" value="1"/>
</dbReference>
<evidence type="ECO:0000259" key="1">
    <source>
        <dbReference type="Pfam" id="PF23622"/>
    </source>
</evidence>
<protein>
    <recommendedName>
        <fullName evidence="1">At1g61320/AtMIF1 LRR domain-containing protein</fullName>
    </recommendedName>
</protein>
<gene>
    <name evidence="2" type="ORF">MIMGU_mgv1a013371mg</name>
</gene>
<dbReference type="InterPro" id="IPR032675">
    <property type="entry name" value="LRR_dom_sf"/>
</dbReference>
<dbReference type="PANTHER" id="PTHR34145:SF68">
    <property type="entry name" value="FBD DOMAIN-CONTAINING PROTEIN"/>
    <property type="match status" value="1"/>
</dbReference>
<dbReference type="SUPFAM" id="SSF52047">
    <property type="entry name" value="RNI-like"/>
    <property type="match status" value="1"/>
</dbReference>
<feature type="domain" description="At1g61320/AtMIF1 LRR" evidence="1">
    <location>
        <begin position="2"/>
        <end position="206"/>
    </location>
</feature>
<dbReference type="InterPro" id="IPR055357">
    <property type="entry name" value="LRR_At1g61320_AtMIF1"/>
</dbReference>
<dbReference type="eggNOG" id="ENOG502RYMX">
    <property type="taxonomic scope" value="Eukaryota"/>
</dbReference>
<keyword evidence="3" id="KW-1185">Reference proteome</keyword>
<organism evidence="2 3">
    <name type="scientific">Erythranthe guttata</name>
    <name type="common">Yellow monkey flower</name>
    <name type="synonym">Mimulus guttatus</name>
    <dbReference type="NCBI Taxonomy" id="4155"/>
    <lineage>
        <taxon>Eukaryota</taxon>
        <taxon>Viridiplantae</taxon>
        <taxon>Streptophyta</taxon>
        <taxon>Embryophyta</taxon>
        <taxon>Tracheophyta</taxon>
        <taxon>Spermatophyta</taxon>
        <taxon>Magnoliopsida</taxon>
        <taxon>eudicotyledons</taxon>
        <taxon>Gunneridae</taxon>
        <taxon>Pentapetalae</taxon>
        <taxon>asterids</taxon>
        <taxon>lamiids</taxon>
        <taxon>Lamiales</taxon>
        <taxon>Phrymaceae</taxon>
        <taxon>Erythranthe</taxon>
    </lineage>
</organism>